<gene>
    <name evidence="1" type="ORF">GCM10009760_35220</name>
</gene>
<dbReference type="RefSeq" id="WP_344465986.1">
    <property type="nucleotide sequence ID" value="NZ_BAAANT010000018.1"/>
</dbReference>
<dbReference type="EMBL" id="BAAANT010000018">
    <property type="protein sequence ID" value="GAA2145973.1"/>
    <property type="molecule type" value="Genomic_DNA"/>
</dbReference>
<evidence type="ECO:0000313" key="2">
    <source>
        <dbReference type="Proteomes" id="UP001422759"/>
    </source>
</evidence>
<protein>
    <submittedName>
        <fullName evidence="1">Uncharacterized protein</fullName>
    </submittedName>
</protein>
<keyword evidence="2" id="KW-1185">Reference proteome</keyword>
<sequence>MPHTSPTPAIGLAHELDVAWIVALWLAIHGGDPNPIEGEVQLGETAALSAAALSGALSDTLGKGRQALTYEQLQERLKVLGVELSRGAAPEQAATEESSFARIPRRPYCFRWNGTTICVNLPRVGSPGSPGGE</sequence>
<name>A0ABN2ZRC7_9ACTN</name>
<proteinExistence type="predicted"/>
<dbReference type="Proteomes" id="UP001422759">
    <property type="component" value="Unassembled WGS sequence"/>
</dbReference>
<organism evidence="1 2">
    <name type="scientific">Kitasatospora kazusensis</name>
    <dbReference type="NCBI Taxonomy" id="407974"/>
    <lineage>
        <taxon>Bacteria</taxon>
        <taxon>Bacillati</taxon>
        <taxon>Actinomycetota</taxon>
        <taxon>Actinomycetes</taxon>
        <taxon>Kitasatosporales</taxon>
        <taxon>Streptomycetaceae</taxon>
        <taxon>Kitasatospora</taxon>
    </lineage>
</organism>
<reference evidence="1 2" key="1">
    <citation type="journal article" date="2019" name="Int. J. Syst. Evol. Microbiol.">
        <title>The Global Catalogue of Microorganisms (GCM) 10K type strain sequencing project: providing services to taxonomists for standard genome sequencing and annotation.</title>
        <authorList>
            <consortium name="The Broad Institute Genomics Platform"/>
            <consortium name="The Broad Institute Genome Sequencing Center for Infectious Disease"/>
            <person name="Wu L."/>
            <person name="Ma J."/>
        </authorList>
    </citation>
    <scope>NUCLEOTIDE SEQUENCE [LARGE SCALE GENOMIC DNA]</scope>
    <source>
        <strain evidence="1 2">JCM 14560</strain>
    </source>
</reference>
<comment type="caution">
    <text evidence="1">The sequence shown here is derived from an EMBL/GenBank/DDBJ whole genome shotgun (WGS) entry which is preliminary data.</text>
</comment>
<evidence type="ECO:0000313" key="1">
    <source>
        <dbReference type="EMBL" id="GAA2145973.1"/>
    </source>
</evidence>
<accession>A0ABN2ZRC7</accession>